<evidence type="ECO:0000256" key="2">
    <source>
        <dbReference type="ARBA" id="ARBA00023015"/>
    </source>
</evidence>
<evidence type="ECO:0000313" key="7">
    <source>
        <dbReference type="Proteomes" id="UP000190750"/>
    </source>
</evidence>
<gene>
    <name evidence="6" type="ORF">RF819_17340</name>
</gene>
<dbReference type="Pfam" id="PF03466">
    <property type="entry name" value="LysR_substrate"/>
    <property type="match status" value="1"/>
</dbReference>
<dbReference type="STRING" id="28066.RF819_17340"/>
<keyword evidence="2" id="KW-0805">Transcription regulation</keyword>
<feature type="domain" description="HTH lysR-type" evidence="5">
    <location>
        <begin position="6"/>
        <end position="63"/>
    </location>
</feature>
<evidence type="ECO:0000313" key="6">
    <source>
        <dbReference type="EMBL" id="OOV08248.1"/>
    </source>
</evidence>
<dbReference type="PROSITE" id="PS50931">
    <property type="entry name" value="HTH_LYSR"/>
    <property type="match status" value="1"/>
</dbReference>
<protein>
    <submittedName>
        <fullName evidence="6">LysR family transcriptional regulator</fullName>
    </submittedName>
</protein>
<dbReference type="OrthoDB" id="9808620at2"/>
<evidence type="ECO:0000256" key="1">
    <source>
        <dbReference type="ARBA" id="ARBA00009437"/>
    </source>
</evidence>
<organism evidence="6 7">
    <name type="scientific">Rhodoferax fermentans</name>
    <dbReference type="NCBI Taxonomy" id="28066"/>
    <lineage>
        <taxon>Bacteria</taxon>
        <taxon>Pseudomonadati</taxon>
        <taxon>Pseudomonadota</taxon>
        <taxon>Betaproteobacteria</taxon>
        <taxon>Burkholderiales</taxon>
        <taxon>Comamonadaceae</taxon>
        <taxon>Rhodoferax</taxon>
    </lineage>
</organism>
<dbReference type="Pfam" id="PF00126">
    <property type="entry name" value="HTH_1"/>
    <property type="match status" value="1"/>
</dbReference>
<dbReference type="EMBL" id="MTJN01000002">
    <property type="protein sequence ID" value="OOV08248.1"/>
    <property type="molecule type" value="Genomic_DNA"/>
</dbReference>
<evidence type="ECO:0000259" key="5">
    <source>
        <dbReference type="PROSITE" id="PS50931"/>
    </source>
</evidence>
<dbReference type="Gene3D" id="1.10.10.10">
    <property type="entry name" value="Winged helix-like DNA-binding domain superfamily/Winged helix DNA-binding domain"/>
    <property type="match status" value="1"/>
</dbReference>
<comment type="caution">
    <text evidence="6">The sequence shown here is derived from an EMBL/GenBank/DDBJ whole genome shotgun (WGS) entry which is preliminary data.</text>
</comment>
<dbReference type="SUPFAM" id="SSF46785">
    <property type="entry name" value="Winged helix' DNA-binding domain"/>
    <property type="match status" value="1"/>
</dbReference>
<evidence type="ECO:0000256" key="4">
    <source>
        <dbReference type="ARBA" id="ARBA00023163"/>
    </source>
</evidence>
<dbReference type="GO" id="GO:0003700">
    <property type="term" value="F:DNA-binding transcription factor activity"/>
    <property type="evidence" value="ECO:0007669"/>
    <property type="project" value="InterPro"/>
</dbReference>
<proteinExistence type="inferred from homology"/>
<dbReference type="InterPro" id="IPR036388">
    <property type="entry name" value="WH-like_DNA-bd_sf"/>
</dbReference>
<dbReference type="Gene3D" id="3.40.190.290">
    <property type="match status" value="1"/>
</dbReference>
<accession>A0A1T1AWA7</accession>
<dbReference type="SUPFAM" id="SSF53850">
    <property type="entry name" value="Periplasmic binding protein-like II"/>
    <property type="match status" value="1"/>
</dbReference>
<dbReference type="PANTHER" id="PTHR30126:SF94">
    <property type="entry name" value="LYSR FAMILY TRANSCRIPTIONAL REGULATOR"/>
    <property type="match status" value="1"/>
</dbReference>
<dbReference type="GO" id="GO:0000976">
    <property type="term" value="F:transcription cis-regulatory region binding"/>
    <property type="evidence" value="ECO:0007669"/>
    <property type="project" value="TreeGrafter"/>
</dbReference>
<keyword evidence="3" id="KW-0238">DNA-binding</keyword>
<name>A0A1T1AWA7_RHOFE</name>
<keyword evidence="7" id="KW-1185">Reference proteome</keyword>
<dbReference type="InterPro" id="IPR036390">
    <property type="entry name" value="WH_DNA-bd_sf"/>
</dbReference>
<dbReference type="RefSeq" id="WP_078366118.1">
    <property type="nucleotide sequence ID" value="NZ_MTJN01000002.1"/>
</dbReference>
<keyword evidence="4" id="KW-0804">Transcription</keyword>
<dbReference type="InterPro" id="IPR000847">
    <property type="entry name" value="LysR_HTH_N"/>
</dbReference>
<comment type="similarity">
    <text evidence="1">Belongs to the LysR transcriptional regulatory family.</text>
</comment>
<dbReference type="InterPro" id="IPR005119">
    <property type="entry name" value="LysR_subst-bd"/>
</dbReference>
<dbReference type="Proteomes" id="UP000190750">
    <property type="component" value="Unassembled WGS sequence"/>
</dbReference>
<dbReference type="AlphaFoldDB" id="A0A1T1AWA7"/>
<evidence type="ECO:0000256" key="3">
    <source>
        <dbReference type="ARBA" id="ARBA00023125"/>
    </source>
</evidence>
<sequence>MPVLHLTLRQLQIFAAVAGCGSTTAASTQLALSQSATSSAINELERLLSQSLFDRSGKRLLLNNNGRDLLPRAQAVLDAAITIEQSAQDGLAQAHSLRIGASTTIGNYVLPSLLRQFLQQSAAPSSTWQSHVLIGNTEVVCEAVAAFELDVGLIEGPAHLPTLSMTPWLQDELLLVSATHTPREIDPQDANAQTAEVSTVSLDALRERVWLLREQGSGTRESTDQLLLPYLHAYQRSMVLGSSEAIKLAAAEGLGVACLSHWVVADFIATGRLQVVASPLPSMRRQCYLVVHRDKSNTPALRHFVAQANLYATARGALAPSY</sequence>
<reference evidence="6 7" key="1">
    <citation type="submission" date="2017-01" db="EMBL/GenBank/DDBJ databases">
        <title>Genome sequencing of Rhodoferax fermentans JCM 7819.</title>
        <authorList>
            <person name="Kim Y.J."/>
            <person name="Farh M.E.-A."/>
            <person name="Yang D.-C."/>
        </authorList>
    </citation>
    <scope>NUCLEOTIDE SEQUENCE [LARGE SCALE GENOMIC DNA]</scope>
    <source>
        <strain evidence="6 7">JCM 7819</strain>
    </source>
</reference>
<dbReference type="PANTHER" id="PTHR30126">
    <property type="entry name" value="HTH-TYPE TRANSCRIPTIONAL REGULATOR"/>
    <property type="match status" value="1"/>
</dbReference>